<organism evidence="2 3">
    <name type="scientific">Penicillium diatomitis</name>
    <dbReference type="NCBI Taxonomy" id="2819901"/>
    <lineage>
        <taxon>Eukaryota</taxon>
        <taxon>Fungi</taxon>
        <taxon>Dikarya</taxon>
        <taxon>Ascomycota</taxon>
        <taxon>Pezizomycotina</taxon>
        <taxon>Eurotiomycetes</taxon>
        <taxon>Eurotiomycetidae</taxon>
        <taxon>Eurotiales</taxon>
        <taxon>Aspergillaceae</taxon>
        <taxon>Penicillium</taxon>
    </lineage>
</organism>
<feature type="compositionally biased region" description="Polar residues" evidence="1">
    <location>
        <begin position="27"/>
        <end position="38"/>
    </location>
</feature>
<keyword evidence="3" id="KW-1185">Reference proteome</keyword>
<evidence type="ECO:0000313" key="2">
    <source>
        <dbReference type="EMBL" id="KAJ5471979.1"/>
    </source>
</evidence>
<reference evidence="2" key="1">
    <citation type="submission" date="2022-12" db="EMBL/GenBank/DDBJ databases">
        <authorList>
            <person name="Petersen C."/>
        </authorList>
    </citation>
    <scope>NUCLEOTIDE SEQUENCE</scope>
    <source>
        <strain evidence="2">IBT 30728</strain>
    </source>
</reference>
<comment type="caution">
    <text evidence="2">The sequence shown here is derived from an EMBL/GenBank/DDBJ whole genome shotgun (WGS) entry which is preliminary data.</text>
</comment>
<evidence type="ECO:0000313" key="3">
    <source>
        <dbReference type="Proteomes" id="UP001148312"/>
    </source>
</evidence>
<feature type="region of interest" description="Disordered" evidence="1">
    <location>
        <begin position="1"/>
        <end position="20"/>
    </location>
</feature>
<feature type="region of interest" description="Disordered" evidence="1">
    <location>
        <begin position="25"/>
        <end position="81"/>
    </location>
</feature>
<reference evidence="2" key="2">
    <citation type="journal article" date="2023" name="IMA Fungus">
        <title>Comparative genomic study of the Penicillium genus elucidates a diverse pangenome and 15 lateral gene transfer events.</title>
        <authorList>
            <person name="Petersen C."/>
            <person name="Sorensen T."/>
            <person name="Nielsen M.R."/>
            <person name="Sondergaard T.E."/>
            <person name="Sorensen J.L."/>
            <person name="Fitzpatrick D.A."/>
            <person name="Frisvad J.C."/>
            <person name="Nielsen K.L."/>
        </authorList>
    </citation>
    <scope>NUCLEOTIDE SEQUENCE</scope>
    <source>
        <strain evidence="2">IBT 30728</strain>
    </source>
</reference>
<accession>A0A9W9WQW6</accession>
<protein>
    <submittedName>
        <fullName evidence="2">Uncharacterized protein</fullName>
    </submittedName>
</protein>
<dbReference type="AlphaFoldDB" id="A0A9W9WQW6"/>
<dbReference type="RefSeq" id="XP_056786525.1">
    <property type="nucleotide sequence ID" value="XM_056938143.1"/>
</dbReference>
<sequence>MIGLKKRVRTDGGYADRFKEAFRPESLRTSIWSDQGSDPESAGEDEPHQLGFSPEPDAGNSSAAEETEDRQNSSGLPQGVLASATADELALVGMAEYDVPQFSMNQTYIADR</sequence>
<name>A0A9W9WQW6_9EURO</name>
<dbReference type="GeneID" id="81628393"/>
<dbReference type="EMBL" id="JAPWDQ010000013">
    <property type="protein sequence ID" value="KAJ5471979.1"/>
    <property type="molecule type" value="Genomic_DNA"/>
</dbReference>
<dbReference type="Proteomes" id="UP001148312">
    <property type="component" value="Unassembled WGS sequence"/>
</dbReference>
<proteinExistence type="predicted"/>
<evidence type="ECO:0000256" key="1">
    <source>
        <dbReference type="SAM" id="MobiDB-lite"/>
    </source>
</evidence>
<gene>
    <name evidence="2" type="ORF">N7539_008548</name>
</gene>